<name>A0A068QS37_9GAMM</name>
<accession>A0A068QS37</accession>
<evidence type="ECO:0000313" key="2">
    <source>
        <dbReference type="Proteomes" id="UP000032721"/>
    </source>
</evidence>
<dbReference type="Proteomes" id="UP000032721">
    <property type="component" value="Chromosome"/>
</dbReference>
<gene>
    <name evidence="1" type="ORF">XDD1_1767</name>
</gene>
<protein>
    <submittedName>
        <fullName evidence="1">Uncharacterized protein</fullName>
    </submittedName>
</protein>
<dbReference type="AlphaFoldDB" id="A0A068QS37"/>
<sequence length="79" mass="9735">MSYLIVKSMVIKRYTYNPLSKYQYKHRNYNILMKKSNHTENLLHLSNWLPFRMYIENLCFNQQLIHIKKHTTIISYDIP</sequence>
<evidence type="ECO:0000313" key="1">
    <source>
        <dbReference type="EMBL" id="CDG17466.1"/>
    </source>
</evidence>
<reference evidence="1 2" key="1">
    <citation type="submission" date="2013-07" db="EMBL/GenBank/DDBJ databases">
        <authorList>
            <person name="Genoscope - CEA"/>
        </authorList>
    </citation>
    <scope>NUCLEOTIDE SEQUENCE [LARGE SCALE GENOMIC DNA]</scope>
    <source>
        <strain evidence="2">FRM16 / DSM 17909</strain>
    </source>
</reference>
<dbReference type="KEGG" id="xdo:XDD1_1767"/>
<proteinExistence type="predicted"/>
<dbReference type="EMBL" id="FO704550">
    <property type="protein sequence ID" value="CDG17466.1"/>
    <property type="molecule type" value="Genomic_DNA"/>
</dbReference>
<dbReference type="HOGENOM" id="CLU_2605246_0_0_6"/>
<organism evidence="1 2">
    <name type="scientific">Xenorhabdus doucetiae</name>
    <dbReference type="NCBI Taxonomy" id="351671"/>
    <lineage>
        <taxon>Bacteria</taxon>
        <taxon>Pseudomonadati</taxon>
        <taxon>Pseudomonadota</taxon>
        <taxon>Gammaproteobacteria</taxon>
        <taxon>Enterobacterales</taxon>
        <taxon>Morganellaceae</taxon>
        <taxon>Xenorhabdus</taxon>
    </lineage>
</organism>